<dbReference type="PANTHER" id="PTHR10751">
    <property type="entry name" value="GUANYLATE BINDING PROTEIN"/>
    <property type="match status" value="1"/>
</dbReference>
<dbReference type="InterPro" id="IPR015894">
    <property type="entry name" value="Guanylate-bd_N"/>
</dbReference>
<dbReference type="Pfam" id="PF02841">
    <property type="entry name" value="GBP_C"/>
    <property type="match status" value="1"/>
</dbReference>
<feature type="domain" description="GB1/RHD3-type G" evidence="8">
    <location>
        <begin position="34"/>
        <end position="275"/>
    </location>
</feature>
<keyword evidence="7" id="KW-0175">Coiled coil</keyword>
<evidence type="ECO:0000256" key="1">
    <source>
        <dbReference type="ARBA" id="ARBA00022588"/>
    </source>
</evidence>
<dbReference type="InterPro" id="IPR036543">
    <property type="entry name" value="Guanylate-bd_C_sf"/>
</dbReference>
<dbReference type="Proteomes" id="UP000053840">
    <property type="component" value="Unassembled WGS sequence"/>
</dbReference>
<keyword evidence="1" id="KW-0399">Innate immunity</keyword>
<evidence type="ECO:0000259" key="8">
    <source>
        <dbReference type="PROSITE" id="PS51715"/>
    </source>
</evidence>
<accession>A0A091T1D3</accession>
<dbReference type="PROSITE" id="PS51715">
    <property type="entry name" value="G_GB1_RHD3"/>
    <property type="match status" value="1"/>
</dbReference>
<dbReference type="CDD" id="cd16269">
    <property type="entry name" value="GBP_C"/>
    <property type="match status" value="1"/>
</dbReference>
<keyword evidence="3" id="KW-0378">Hydrolase</keyword>
<dbReference type="GO" id="GO:0005525">
    <property type="term" value="F:GTP binding"/>
    <property type="evidence" value="ECO:0007669"/>
    <property type="project" value="UniProtKB-KW"/>
</dbReference>
<dbReference type="EMBL" id="KK940214">
    <property type="protein sequence ID" value="KFQ50124.1"/>
    <property type="molecule type" value="Genomic_DNA"/>
</dbReference>
<feature type="non-terminal residue" evidence="9">
    <location>
        <position position="523"/>
    </location>
</feature>
<gene>
    <name evidence="9" type="ORF">N333_00836</name>
</gene>
<evidence type="ECO:0000256" key="2">
    <source>
        <dbReference type="ARBA" id="ARBA00022741"/>
    </source>
</evidence>
<evidence type="ECO:0000313" key="10">
    <source>
        <dbReference type="Proteomes" id="UP000053840"/>
    </source>
</evidence>
<comment type="similarity">
    <text evidence="6">Belongs to the TRAFAC class dynamin-like GTPase superfamily. GB1/RHD3 GTPase family.</text>
</comment>
<keyword evidence="10" id="KW-1185">Reference proteome</keyword>
<dbReference type="CDD" id="cd01851">
    <property type="entry name" value="GBP"/>
    <property type="match status" value="1"/>
</dbReference>
<keyword evidence="2" id="KW-0547">Nucleotide-binding</keyword>
<reference evidence="9 10" key="1">
    <citation type="submission" date="2014-04" db="EMBL/GenBank/DDBJ databases">
        <title>Genome evolution of avian class.</title>
        <authorList>
            <person name="Zhang G."/>
            <person name="Li C."/>
        </authorList>
    </citation>
    <scope>NUCLEOTIDE SEQUENCE [LARGE SCALE GENOMIC DNA]</scope>
    <source>
        <strain evidence="9">BGI_N333</strain>
    </source>
</reference>
<dbReference type="SUPFAM" id="SSF52540">
    <property type="entry name" value="P-loop containing nucleoside triphosphate hydrolases"/>
    <property type="match status" value="1"/>
</dbReference>
<dbReference type="Gene3D" id="3.40.50.300">
    <property type="entry name" value="P-loop containing nucleotide triphosphate hydrolases"/>
    <property type="match status" value="1"/>
</dbReference>
<sequence length="523" mass="59394">SKVHMAAPMCLVANTPEQGLVLQQETLQVLLGITEPVVVVAIVGPYRSGKSYLGNRLLGHRGGFSVGSSVQAHTKGIWVWCVPHPLQPGLTLVLLDTEGLGDVEKGDAVNDTWLFVLSILLSSTLIYNSRGTIDQQALDQLHYVVKLSEHIKLKAVPTAGEVEEPEKFVLFFPAFIWAVRDFTLCLEKDGKEITEDQYLEEALKLKAEGSPRSEHYNQLRECIRRFFPHRKCFTFEPPGNRKNLEHLEQLEDKELNPEFQQQMEKFCSYIWEEAPPKTIPGGHIVTGSMLVELVVSFVGAIRSGVVPCLGNAVLALAQVQNAAALKDALGRYRELMETRVKLPTATAQELQDLHAQCRREALELFMERAFEEDICLFQKDLMHQVEGMLEKFHTDNEQMSQDKCTDALRDLYQDVETRINSGSYGMVGGYQRFREDCEELVKKYQELPGKGVKADDVLEKFLQSKEDVAKTILHMDSSLTEKEKQKQTQQDEYERAMRAMEIRMKQEAESKQKLQDQARGYQE</sequence>
<proteinExistence type="inferred from homology"/>
<dbReference type="InterPro" id="IPR027417">
    <property type="entry name" value="P-loop_NTPase"/>
</dbReference>
<dbReference type="AlphaFoldDB" id="A0A091T1D3"/>
<protein>
    <submittedName>
        <fullName evidence="9">Interferon-induced guanylate-binding protein 1</fullName>
    </submittedName>
</protein>
<evidence type="ECO:0000256" key="5">
    <source>
        <dbReference type="ARBA" id="ARBA00023134"/>
    </source>
</evidence>
<evidence type="ECO:0000256" key="4">
    <source>
        <dbReference type="ARBA" id="ARBA00022859"/>
    </source>
</evidence>
<organism evidence="9 10">
    <name type="scientific">Nestor notabilis</name>
    <name type="common">Kea</name>
    <dbReference type="NCBI Taxonomy" id="176057"/>
    <lineage>
        <taxon>Eukaryota</taxon>
        <taxon>Metazoa</taxon>
        <taxon>Chordata</taxon>
        <taxon>Craniata</taxon>
        <taxon>Vertebrata</taxon>
        <taxon>Euteleostomi</taxon>
        <taxon>Archelosauria</taxon>
        <taxon>Archosauria</taxon>
        <taxon>Dinosauria</taxon>
        <taxon>Saurischia</taxon>
        <taxon>Theropoda</taxon>
        <taxon>Coelurosauria</taxon>
        <taxon>Aves</taxon>
        <taxon>Neognathae</taxon>
        <taxon>Neoaves</taxon>
        <taxon>Telluraves</taxon>
        <taxon>Australaves</taxon>
        <taxon>Psittaciformes</taxon>
        <taxon>Psittacidae</taxon>
        <taxon>Nestor</taxon>
    </lineage>
</organism>
<dbReference type="InterPro" id="IPR030386">
    <property type="entry name" value="G_GB1_RHD3_dom"/>
</dbReference>
<dbReference type="SUPFAM" id="SSF48340">
    <property type="entry name" value="Interferon-induced guanylate-binding protein 1 (GBP1), C-terminal domain"/>
    <property type="match status" value="1"/>
</dbReference>
<keyword evidence="4" id="KW-0391">Immunity</keyword>
<dbReference type="GO" id="GO:0003924">
    <property type="term" value="F:GTPase activity"/>
    <property type="evidence" value="ECO:0007669"/>
    <property type="project" value="InterPro"/>
</dbReference>
<dbReference type="InterPro" id="IPR003191">
    <property type="entry name" value="Guanylate-bd/ATL_C"/>
</dbReference>
<dbReference type="Gene3D" id="1.20.1000.10">
    <property type="entry name" value="Guanylate-binding protein, C-terminal domain"/>
    <property type="match status" value="1"/>
</dbReference>
<evidence type="ECO:0000313" key="9">
    <source>
        <dbReference type="EMBL" id="KFQ50124.1"/>
    </source>
</evidence>
<dbReference type="Pfam" id="PF02263">
    <property type="entry name" value="GBP"/>
    <property type="match status" value="1"/>
</dbReference>
<evidence type="ECO:0000256" key="6">
    <source>
        <dbReference type="PROSITE-ProRule" id="PRU01052"/>
    </source>
</evidence>
<keyword evidence="5" id="KW-0342">GTP-binding</keyword>
<name>A0A091T1D3_NESNO</name>
<evidence type="ECO:0000256" key="7">
    <source>
        <dbReference type="SAM" id="Coils"/>
    </source>
</evidence>
<feature type="coiled-coil region" evidence="7">
    <location>
        <begin position="479"/>
        <end position="517"/>
    </location>
</feature>
<dbReference type="FunFam" id="3.40.50.300:FF:000422">
    <property type="entry name" value="Guanylate-binding protein 1"/>
    <property type="match status" value="1"/>
</dbReference>
<dbReference type="GO" id="GO:0045087">
    <property type="term" value="P:innate immune response"/>
    <property type="evidence" value="ECO:0007669"/>
    <property type="project" value="UniProtKB-KW"/>
</dbReference>
<evidence type="ECO:0000256" key="3">
    <source>
        <dbReference type="ARBA" id="ARBA00022801"/>
    </source>
</evidence>
<feature type="non-terminal residue" evidence="9">
    <location>
        <position position="1"/>
    </location>
</feature>
<dbReference type="InterPro" id="IPR037684">
    <property type="entry name" value="GBP_C"/>
</dbReference>